<sequence>MAKFSDRERTNNYFGGNAAIFASVKAHGFLHTRARRKRGQTNATSPPRAAAGAALTFKAQRLIVTPLRKRNGLDAKTSSEVGESKVPDDHRHQCGDEVRDRRFNILPDILAQDPRAIRRNLFSHG</sequence>
<keyword evidence="3" id="KW-1185">Reference proteome</keyword>
<name>A0A4C1XFX1_EUMVA</name>
<protein>
    <submittedName>
        <fullName evidence="2">Uncharacterized protein</fullName>
    </submittedName>
</protein>
<dbReference type="Proteomes" id="UP000299102">
    <property type="component" value="Unassembled WGS sequence"/>
</dbReference>
<evidence type="ECO:0000313" key="2">
    <source>
        <dbReference type="EMBL" id="GBP62841.1"/>
    </source>
</evidence>
<evidence type="ECO:0000313" key="3">
    <source>
        <dbReference type="Proteomes" id="UP000299102"/>
    </source>
</evidence>
<accession>A0A4C1XFX1</accession>
<evidence type="ECO:0000256" key="1">
    <source>
        <dbReference type="SAM" id="MobiDB-lite"/>
    </source>
</evidence>
<reference evidence="2 3" key="1">
    <citation type="journal article" date="2019" name="Commun. Biol.">
        <title>The bagworm genome reveals a unique fibroin gene that provides high tensile strength.</title>
        <authorList>
            <person name="Kono N."/>
            <person name="Nakamura H."/>
            <person name="Ohtoshi R."/>
            <person name="Tomita M."/>
            <person name="Numata K."/>
            <person name="Arakawa K."/>
        </authorList>
    </citation>
    <scope>NUCLEOTIDE SEQUENCE [LARGE SCALE GENOMIC DNA]</scope>
</reference>
<proteinExistence type="predicted"/>
<feature type="compositionally biased region" description="Basic and acidic residues" evidence="1">
    <location>
        <begin position="82"/>
        <end position="94"/>
    </location>
</feature>
<organism evidence="2 3">
    <name type="scientific">Eumeta variegata</name>
    <name type="common">Bagworm moth</name>
    <name type="synonym">Eumeta japonica</name>
    <dbReference type="NCBI Taxonomy" id="151549"/>
    <lineage>
        <taxon>Eukaryota</taxon>
        <taxon>Metazoa</taxon>
        <taxon>Ecdysozoa</taxon>
        <taxon>Arthropoda</taxon>
        <taxon>Hexapoda</taxon>
        <taxon>Insecta</taxon>
        <taxon>Pterygota</taxon>
        <taxon>Neoptera</taxon>
        <taxon>Endopterygota</taxon>
        <taxon>Lepidoptera</taxon>
        <taxon>Glossata</taxon>
        <taxon>Ditrysia</taxon>
        <taxon>Tineoidea</taxon>
        <taxon>Psychidae</taxon>
        <taxon>Oiketicinae</taxon>
        <taxon>Eumeta</taxon>
    </lineage>
</organism>
<feature type="region of interest" description="Disordered" evidence="1">
    <location>
        <begin position="74"/>
        <end position="94"/>
    </location>
</feature>
<dbReference type="AlphaFoldDB" id="A0A4C1XFX1"/>
<dbReference type="EMBL" id="BGZK01000851">
    <property type="protein sequence ID" value="GBP62841.1"/>
    <property type="molecule type" value="Genomic_DNA"/>
</dbReference>
<comment type="caution">
    <text evidence="2">The sequence shown here is derived from an EMBL/GenBank/DDBJ whole genome shotgun (WGS) entry which is preliminary data.</text>
</comment>
<gene>
    <name evidence="2" type="ORF">EVAR_44696_1</name>
</gene>